<dbReference type="InterPro" id="IPR004158">
    <property type="entry name" value="DUF247_pln"/>
</dbReference>
<dbReference type="PANTHER" id="PTHR31549:SF191">
    <property type="entry name" value="DUF247 DOMAIN PROTEIN"/>
    <property type="match status" value="1"/>
</dbReference>
<dbReference type="AlphaFoldDB" id="A0AAE0B1L0"/>
<evidence type="ECO:0000256" key="1">
    <source>
        <dbReference type="SAM" id="MobiDB-lite"/>
    </source>
</evidence>
<protein>
    <submittedName>
        <fullName evidence="2">Uncharacterized protein</fullName>
    </submittedName>
</protein>
<dbReference type="Proteomes" id="UP001281410">
    <property type="component" value="Unassembled WGS sequence"/>
</dbReference>
<accession>A0AAE0B1L0</accession>
<evidence type="ECO:0000313" key="3">
    <source>
        <dbReference type="Proteomes" id="UP001281410"/>
    </source>
</evidence>
<sequence length="283" mass="32687">MSQKDDIVSKEAVRERKAARQQRSGETSRGNDATQLTDEEGEEVSIVIHKMNAGSKGLISSGLEEKYFKSLDEALMEVRVEADNITKPKIQKIPFMLRDNDNFKKYLEPRVVSIGPYHAKDSNLQLSHRIKLKLAALFIRDGGIDRNQLYETIMKKISNLRECYANEATMCYDNNIEELAWLFLVDGCALLHYMIICDQKKDRDDTLKSLKIKKDHMTFVQQDVFCLNNQLPYELLELLMGLHKENDKLKNSMENFILNSINAPTDLFKANKQNYKLVQIDDM</sequence>
<comment type="caution">
    <text evidence="2">The sequence shown here is derived from an EMBL/GenBank/DDBJ whole genome shotgun (WGS) entry which is preliminary data.</text>
</comment>
<gene>
    <name evidence="2" type="ORF">Dsin_007529</name>
</gene>
<proteinExistence type="predicted"/>
<feature type="compositionally biased region" description="Basic and acidic residues" evidence="1">
    <location>
        <begin position="1"/>
        <end position="18"/>
    </location>
</feature>
<name>A0AAE0B1L0_9ROSI</name>
<evidence type="ECO:0000313" key="2">
    <source>
        <dbReference type="EMBL" id="KAK3227667.1"/>
    </source>
</evidence>
<keyword evidence="3" id="KW-1185">Reference proteome</keyword>
<feature type="region of interest" description="Disordered" evidence="1">
    <location>
        <begin position="1"/>
        <end position="39"/>
    </location>
</feature>
<dbReference type="PANTHER" id="PTHR31549">
    <property type="entry name" value="PROTEIN, PUTATIVE (DUF247)-RELATED-RELATED"/>
    <property type="match status" value="1"/>
</dbReference>
<feature type="compositionally biased region" description="Polar residues" evidence="1">
    <location>
        <begin position="21"/>
        <end position="36"/>
    </location>
</feature>
<dbReference type="EMBL" id="JANJYJ010000002">
    <property type="protein sequence ID" value="KAK3227667.1"/>
    <property type="molecule type" value="Genomic_DNA"/>
</dbReference>
<reference evidence="2" key="1">
    <citation type="journal article" date="2023" name="Plant J.">
        <title>Genome sequences and population genomics provide insights into the demographic history, inbreeding, and mutation load of two 'living fossil' tree species of Dipteronia.</title>
        <authorList>
            <person name="Feng Y."/>
            <person name="Comes H.P."/>
            <person name="Chen J."/>
            <person name="Zhu S."/>
            <person name="Lu R."/>
            <person name="Zhang X."/>
            <person name="Li P."/>
            <person name="Qiu J."/>
            <person name="Olsen K.M."/>
            <person name="Qiu Y."/>
        </authorList>
    </citation>
    <scope>NUCLEOTIDE SEQUENCE</scope>
    <source>
        <strain evidence="2">NBL</strain>
    </source>
</reference>
<organism evidence="2 3">
    <name type="scientific">Dipteronia sinensis</name>
    <dbReference type="NCBI Taxonomy" id="43782"/>
    <lineage>
        <taxon>Eukaryota</taxon>
        <taxon>Viridiplantae</taxon>
        <taxon>Streptophyta</taxon>
        <taxon>Embryophyta</taxon>
        <taxon>Tracheophyta</taxon>
        <taxon>Spermatophyta</taxon>
        <taxon>Magnoliopsida</taxon>
        <taxon>eudicotyledons</taxon>
        <taxon>Gunneridae</taxon>
        <taxon>Pentapetalae</taxon>
        <taxon>rosids</taxon>
        <taxon>malvids</taxon>
        <taxon>Sapindales</taxon>
        <taxon>Sapindaceae</taxon>
        <taxon>Hippocastanoideae</taxon>
        <taxon>Acereae</taxon>
        <taxon>Dipteronia</taxon>
    </lineage>
</organism>
<dbReference type="Pfam" id="PF03140">
    <property type="entry name" value="DUF247"/>
    <property type="match status" value="1"/>
</dbReference>